<evidence type="ECO:0000313" key="1">
    <source>
        <dbReference type="EMBL" id="TPG11138.1"/>
    </source>
</evidence>
<dbReference type="RefSeq" id="WP_140648347.1">
    <property type="nucleotide sequence ID" value="NZ_RCZB01000002.1"/>
</dbReference>
<protein>
    <submittedName>
        <fullName evidence="1">Zinc-binding protein</fullName>
    </submittedName>
</protein>
<sequence>MSAKLPLVYSCSGCSSAAQMANHLALKLDREGIAEMSCIAGVGGGVTGLVRTAQSGRRILALDGCVLKCASACLANAGVVADTHLVLSDYGVRKRQHADFNLTEAQQVYAAEVRLAAQALLEAMTAGSPMEPTDVAAQP</sequence>
<dbReference type="Pfam" id="PF08859">
    <property type="entry name" value="DGC"/>
    <property type="match status" value="1"/>
</dbReference>
<dbReference type="PIRSF" id="PIRSF037181">
    <property type="entry name" value="DGC"/>
    <property type="match status" value="1"/>
</dbReference>
<dbReference type="InterPro" id="IPR014958">
    <property type="entry name" value="DGC"/>
</dbReference>
<gene>
    <name evidence="1" type="ORF">EAH88_00860</name>
</gene>
<keyword evidence="2" id="KW-1185">Reference proteome</keyword>
<evidence type="ECO:0000313" key="2">
    <source>
        <dbReference type="Proteomes" id="UP000319486"/>
    </source>
</evidence>
<dbReference type="OrthoDB" id="2111735at2"/>
<comment type="caution">
    <text evidence="1">The sequence shown here is derived from an EMBL/GenBank/DDBJ whole genome shotgun (WGS) entry which is preliminary data.</text>
</comment>
<accession>A0A502CDT1</accession>
<organism evidence="1 2">
    <name type="scientific">Rhodanobacter glycinis</name>
    <dbReference type="NCBI Taxonomy" id="582702"/>
    <lineage>
        <taxon>Bacteria</taxon>
        <taxon>Pseudomonadati</taxon>
        <taxon>Pseudomonadota</taxon>
        <taxon>Gammaproteobacteria</taxon>
        <taxon>Lysobacterales</taxon>
        <taxon>Rhodanobacteraceae</taxon>
        <taxon>Rhodanobacter</taxon>
    </lineage>
</organism>
<proteinExistence type="predicted"/>
<dbReference type="AlphaFoldDB" id="A0A502CDT1"/>
<reference evidence="1 2" key="1">
    <citation type="journal article" date="2019" name="Environ. Microbiol.">
        <title>Species interactions and distinct microbial communities in high Arctic permafrost affected cryosols are associated with the CH4 and CO2 gas fluxes.</title>
        <authorList>
            <person name="Altshuler I."/>
            <person name="Hamel J."/>
            <person name="Turney S."/>
            <person name="Magnuson E."/>
            <person name="Levesque R."/>
            <person name="Greer C."/>
            <person name="Whyte L.G."/>
        </authorList>
    </citation>
    <scope>NUCLEOTIDE SEQUENCE [LARGE SCALE GENOMIC DNA]</scope>
    <source>
        <strain evidence="1 2">S13Y</strain>
    </source>
</reference>
<dbReference type="EMBL" id="RCZO01000001">
    <property type="protein sequence ID" value="TPG11138.1"/>
    <property type="molecule type" value="Genomic_DNA"/>
</dbReference>
<name>A0A502CDT1_9GAMM</name>
<dbReference type="Proteomes" id="UP000319486">
    <property type="component" value="Unassembled WGS sequence"/>
</dbReference>